<feature type="transmembrane region" description="Helical" evidence="14">
    <location>
        <begin position="67"/>
        <end position="89"/>
    </location>
</feature>
<organism evidence="15 16">
    <name type="scientific">Sinobaca qinghaiensis</name>
    <dbReference type="NCBI Taxonomy" id="342944"/>
    <lineage>
        <taxon>Bacteria</taxon>
        <taxon>Bacillati</taxon>
        <taxon>Bacillota</taxon>
        <taxon>Bacilli</taxon>
        <taxon>Bacillales</taxon>
        <taxon>Sporolactobacillaceae</taxon>
        <taxon>Sinobaca</taxon>
    </lineage>
</organism>
<evidence type="ECO:0000313" key="16">
    <source>
        <dbReference type="Proteomes" id="UP000285120"/>
    </source>
</evidence>
<evidence type="ECO:0000256" key="5">
    <source>
        <dbReference type="ARBA" id="ARBA00022723"/>
    </source>
</evidence>
<name>A0A419V7R1_9BACL</name>
<evidence type="ECO:0000313" key="15">
    <source>
        <dbReference type="EMBL" id="RKD76154.1"/>
    </source>
</evidence>
<evidence type="ECO:0000256" key="6">
    <source>
        <dbReference type="ARBA" id="ARBA00022989"/>
    </source>
</evidence>
<feature type="transmembrane region" description="Helical" evidence="14">
    <location>
        <begin position="35"/>
        <end position="55"/>
    </location>
</feature>
<evidence type="ECO:0000256" key="7">
    <source>
        <dbReference type="ARBA" id="ARBA00023053"/>
    </source>
</evidence>
<evidence type="ECO:0000256" key="4">
    <source>
        <dbReference type="ARBA" id="ARBA00022692"/>
    </source>
</evidence>
<keyword evidence="3 14" id="KW-1003">Cell membrane</keyword>
<comment type="similarity">
    <text evidence="11 14">Belongs to the fluoride channel Fluc/FEX (TC 1.A.43) family.</text>
</comment>
<evidence type="ECO:0000256" key="2">
    <source>
        <dbReference type="ARBA" id="ARBA00022448"/>
    </source>
</evidence>
<keyword evidence="10 14" id="KW-0407">Ion channel</keyword>
<feature type="binding site" evidence="14">
    <location>
        <position position="80"/>
    </location>
    <ligand>
        <name>Na(+)</name>
        <dbReference type="ChEBI" id="CHEBI:29101"/>
        <note>structural</note>
    </ligand>
</feature>
<keyword evidence="2 14" id="KW-0813">Transport</keyword>
<dbReference type="EMBL" id="RAPK01000006">
    <property type="protein sequence ID" value="RKD76154.1"/>
    <property type="molecule type" value="Genomic_DNA"/>
</dbReference>
<accession>A0A419V7R1</accession>
<dbReference type="NCBIfam" id="TIGR00494">
    <property type="entry name" value="crcB"/>
    <property type="match status" value="1"/>
</dbReference>
<evidence type="ECO:0000256" key="3">
    <source>
        <dbReference type="ARBA" id="ARBA00022475"/>
    </source>
</evidence>
<keyword evidence="9 14" id="KW-0472">Membrane</keyword>
<evidence type="ECO:0000256" key="9">
    <source>
        <dbReference type="ARBA" id="ARBA00023136"/>
    </source>
</evidence>
<evidence type="ECO:0000256" key="1">
    <source>
        <dbReference type="ARBA" id="ARBA00004651"/>
    </source>
</evidence>
<dbReference type="AlphaFoldDB" id="A0A419V7R1"/>
<protein>
    <recommendedName>
        <fullName evidence="14">Fluoride-specific ion channel FluC</fullName>
    </recommendedName>
</protein>
<comment type="function">
    <text evidence="13 14">Fluoride-specific ion channel. Important for reducing fluoride concentration in the cell, thus reducing its toxicity.</text>
</comment>
<dbReference type="Proteomes" id="UP000285120">
    <property type="component" value="Unassembled WGS sequence"/>
</dbReference>
<feature type="transmembrane region" description="Helical" evidence="14">
    <location>
        <begin position="101"/>
        <end position="121"/>
    </location>
</feature>
<evidence type="ECO:0000256" key="13">
    <source>
        <dbReference type="ARBA" id="ARBA00049940"/>
    </source>
</evidence>
<dbReference type="PANTHER" id="PTHR28259:SF16">
    <property type="entry name" value="FLUORIDE-SPECIFIC ION CHANNEL FLUC 2"/>
    <property type="match status" value="1"/>
</dbReference>
<sequence length="124" mass="13655">MIVLLMIGGAAGAVCRYLLGKWIDYRFADPPFPTAMLTVNILGSAGLGLFLALFYGYVPGDAYEDPLFLTAAVGFFGAFTTFSTFSMESFRLIERKAYKPLILYVTLSVIGSFAAFLLFYLPFL</sequence>
<comment type="subcellular location">
    <subcellularLocation>
        <location evidence="1 14">Cell membrane</location>
        <topology evidence="1 14">Multi-pass membrane protein</topology>
    </subcellularLocation>
</comment>
<keyword evidence="4 14" id="KW-0812">Transmembrane</keyword>
<dbReference type="Pfam" id="PF02537">
    <property type="entry name" value="CRCB"/>
    <property type="match status" value="1"/>
</dbReference>
<evidence type="ECO:0000256" key="8">
    <source>
        <dbReference type="ARBA" id="ARBA00023065"/>
    </source>
</evidence>
<dbReference type="HAMAP" id="MF_00454">
    <property type="entry name" value="FluC"/>
    <property type="match status" value="1"/>
</dbReference>
<evidence type="ECO:0000256" key="14">
    <source>
        <dbReference type="HAMAP-Rule" id="MF_00454"/>
    </source>
</evidence>
<dbReference type="PANTHER" id="PTHR28259">
    <property type="entry name" value="FLUORIDE EXPORT PROTEIN 1-RELATED"/>
    <property type="match status" value="1"/>
</dbReference>
<dbReference type="RefSeq" id="WP_120191570.1">
    <property type="nucleotide sequence ID" value="NZ_RAPK01000006.1"/>
</dbReference>
<keyword evidence="5 14" id="KW-0479">Metal-binding</keyword>
<dbReference type="GO" id="GO:0046872">
    <property type="term" value="F:metal ion binding"/>
    <property type="evidence" value="ECO:0007669"/>
    <property type="project" value="UniProtKB-KW"/>
</dbReference>
<comment type="catalytic activity">
    <reaction evidence="12">
        <text>fluoride(in) = fluoride(out)</text>
        <dbReference type="Rhea" id="RHEA:76159"/>
        <dbReference type="ChEBI" id="CHEBI:17051"/>
    </reaction>
    <physiologicalReaction direction="left-to-right" evidence="12">
        <dbReference type="Rhea" id="RHEA:76160"/>
    </physiologicalReaction>
</comment>
<keyword evidence="16" id="KW-1185">Reference proteome</keyword>
<keyword evidence="7 14" id="KW-0915">Sodium</keyword>
<dbReference type="OrthoDB" id="9815830at2"/>
<dbReference type="GO" id="GO:0140114">
    <property type="term" value="P:cellular detoxification of fluoride"/>
    <property type="evidence" value="ECO:0007669"/>
    <property type="project" value="UniProtKB-UniRule"/>
</dbReference>
<evidence type="ECO:0000256" key="12">
    <source>
        <dbReference type="ARBA" id="ARBA00035585"/>
    </source>
</evidence>
<comment type="caution">
    <text evidence="15">The sequence shown here is derived from an EMBL/GenBank/DDBJ whole genome shotgun (WGS) entry which is preliminary data.</text>
</comment>
<evidence type="ECO:0000256" key="10">
    <source>
        <dbReference type="ARBA" id="ARBA00023303"/>
    </source>
</evidence>
<gene>
    <name evidence="14" type="primary">fluC</name>
    <name evidence="14" type="synonym">crcB</name>
    <name evidence="15" type="ORF">ATL39_0366</name>
</gene>
<reference evidence="15 16" key="1">
    <citation type="submission" date="2018-09" db="EMBL/GenBank/DDBJ databases">
        <title>Genomic Encyclopedia of Archaeal and Bacterial Type Strains, Phase II (KMG-II): from individual species to whole genera.</title>
        <authorList>
            <person name="Goeker M."/>
        </authorList>
    </citation>
    <scope>NUCLEOTIDE SEQUENCE [LARGE SCALE GENOMIC DNA]</scope>
    <source>
        <strain evidence="15 16">DSM 17008</strain>
    </source>
</reference>
<feature type="binding site" evidence="14">
    <location>
        <position position="77"/>
    </location>
    <ligand>
        <name>Na(+)</name>
        <dbReference type="ChEBI" id="CHEBI:29101"/>
        <note>structural</note>
    </ligand>
</feature>
<evidence type="ECO:0000256" key="11">
    <source>
        <dbReference type="ARBA" id="ARBA00035120"/>
    </source>
</evidence>
<feature type="transmembrane region" description="Helical" evidence="14">
    <location>
        <begin position="6"/>
        <end position="23"/>
    </location>
</feature>
<dbReference type="InterPro" id="IPR003691">
    <property type="entry name" value="FluC"/>
</dbReference>
<dbReference type="GO" id="GO:0005886">
    <property type="term" value="C:plasma membrane"/>
    <property type="evidence" value="ECO:0007669"/>
    <property type="project" value="UniProtKB-SubCell"/>
</dbReference>
<dbReference type="GO" id="GO:0062054">
    <property type="term" value="F:fluoride channel activity"/>
    <property type="evidence" value="ECO:0007669"/>
    <property type="project" value="UniProtKB-UniRule"/>
</dbReference>
<comment type="activity regulation">
    <text evidence="14">Na(+) is not transported, but it plays an essential structural role and its presence is essential for fluoride channel function.</text>
</comment>
<keyword evidence="8 14" id="KW-0406">Ion transport</keyword>
<keyword evidence="6 14" id="KW-1133">Transmembrane helix</keyword>
<proteinExistence type="inferred from homology"/>